<keyword evidence="2" id="KW-1185">Reference proteome</keyword>
<evidence type="ECO:0000313" key="1">
    <source>
        <dbReference type="EMBL" id="MBU5484211.1"/>
    </source>
</evidence>
<protein>
    <submittedName>
        <fullName evidence="1">Uncharacterized protein</fullName>
    </submittedName>
</protein>
<organism evidence="1 2">
    <name type="scientific">Clostridium mobile</name>
    <dbReference type="NCBI Taxonomy" id="2841512"/>
    <lineage>
        <taxon>Bacteria</taxon>
        <taxon>Bacillati</taxon>
        <taxon>Bacillota</taxon>
        <taxon>Clostridia</taxon>
        <taxon>Eubacteriales</taxon>
        <taxon>Clostridiaceae</taxon>
        <taxon>Clostridium</taxon>
    </lineage>
</organism>
<gene>
    <name evidence="1" type="ORF">KQI86_07700</name>
</gene>
<accession>A0ABS6EHN7</accession>
<evidence type="ECO:0000313" key="2">
    <source>
        <dbReference type="Proteomes" id="UP000726170"/>
    </source>
</evidence>
<dbReference type="RefSeq" id="WP_216438699.1">
    <property type="nucleotide sequence ID" value="NZ_JAHLQF010000002.1"/>
</dbReference>
<dbReference type="Proteomes" id="UP000726170">
    <property type="component" value="Unassembled WGS sequence"/>
</dbReference>
<comment type="caution">
    <text evidence="1">The sequence shown here is derived from an EMBL/GenBank/DDBJ whole genome shotgun (WGS) entry which is preliminary data.</text>
</comment>
<reference evidence="1 2" key="1">
    <citation type="submission" date="2021-06" db="EMBL/GenBank/DDBJ databases">
        <authorList>
            <person name="Sun Q."/>
            <person name="Li D."/>
        </authorList>
    </citation>
    <scope>NUCLEOTIDE SEQUENCE [LARGE SCALE GENOMIC DNA]</scope>
    <source>
        <strain evidence="1 2">MSJ-11</strain>
    </source>
</reference>
<name>A0ABS6EHN7_9CLOT</name>
<dbReference type="EMBL" id="JAHLQF010000002">
    <property type="protein sequence ID" value="MBU5484211.1"/>
    <property type="molecule type" value="Genomic_DNA"/>
</dbReference>
<sequence>MYERPFFLKVLVPCIYADIENNSIDAIRFMFENNSDHYIGTTRDFVEMFCEASNWTYTPFDMAAFILNKEPNNKTVLHYKYVLMSRIIGFTIHEVPCGILNGMNGAEKSAIPKMLEDLNEFKQLCSVLGENQKAFIDLCRRLYVAWDEYLDNKSSYNNFVDYLDKHHICYKE</sequence>
<proteinExistence type="predicted"/>